<dbReference type="Gene3D" id="3.40.50.300">
    <property type="entry name" value="P-loop containing nucleotide triphosphate hydrolases"/>
    <property type="match status" value="1"/>
</dbReference>
<evidence type="ECO:0000313" key="9">
    <source>
        <dbReference type="RefSeq" id="XP_022244846.1"/>
    </source>
</evidence>
<dbReference type="InterPro" id="IPR051966">
    <property type="entry name" value="RPAP3"/>
</dbReference>
<evidence type="ECO:0000256" key="4">
    <source>
        <dbReference type="ARBA" id="ARBA00022833"/>
    </source>
</evidence>
<evidence type="ECO:0000313" key="10">
    <source>
        <dbReference type="RefSeq" id="XP_022244847.1"/>
    </source>
</evidence>
<dbReference type="SMART" id="SM00028">
    <property type="entry name" value="TPR"/>
    <property type="match status" value="2"/>
</dbReference>
<dbReference type="Pfam" id="PF01753">
    <property type="entry name" value="zf-MYND"/>
    <property type="match status" value="1"/>
</dbReference>
<organism evidence="8 12">
    <name type="scientific">Limulus polyphemus</name>
    <name type="common">Atlantic horseshoe crab</name>
    <dbReference type="NCBI Taxonomy" id="6850"/>
    <lineage>
        <taxon>Eukaryota</taxon>
        <taxon>Metazoa</taxon>
        <taxon>Ecdysozoa</taxon>
        <taxon>Arthropoda</taxon>
        <taxon>Chelicerata</taxon>
        <taxon>Merostomata</taxon>
        <taxon>Xiphosura</taxon>
        <taxon>Limulidae</taxon>
        <taxon>Limulus</taxon>
    </lineage>
</organism>
<dbReference type="GeneID" id="111086415"/>
<evidence type="ECO:0000313" key="12">
    <source>
        <dbReference type="RefSeq" id="XP_022244849.1"/>
    </source>
</evidence>
<evidence type="ECO:0000256" key="3">
    <source>
        <dbReference type="ARBA" id="ARBA00022803"/>
    </source>
</evidence>
<dbReference type="SUPFAM" id="SSF51126">
    <property type="entry name" value="Pectin lyase-like"/>
    <property type="match status" value="1"/>
</dbReference>
<dbReference type="RefSeq" id="XP_022244849.1">
    <property type="nucleotide sequence ID" value="XM_022389141.1"/>
</dbReference>
<feature type="repeat" description="TPR" evidence="6">
    <location>
        <begin position="802"/>
        <end position="835"/>
    </location>
</feature>
<evidence type="ECO:0000313" key="13">
    <source>
        <dbReference type="RefSeq" id="XP_022244851.1"/>
    </source>
</evidence>
<dbReference type="PROSITE" id="PS50005">
    <property type="entry name" value="TPR"/>
    <property type="match status" value="1"/>
</dbReference>
<dbReference type="SUPFAM" id="SSF48452">
    <property type="entry name" value="TPR-like"/>
    <property type="match status" value="1"/>
</dbReference>
<dbReference type="RefSeq" id="XP_022244848.1">
    <property type="nucleotide sequence ID" value="XM_022389140.1"/>
</dbReference>
<dbReference type="SUPFAM" id="SSF144232">
    <property type="entry name" value="HIT/MYND zinc finger-like"/>
    <property type="match status" value="1"/>
</dbReference>
<dbReference type="InterPro" id="IPR039448">
    <property type="entry name" value="Beta_helix"/>
</dbReference>
<evidence type="ECO:0000256" key="2">
    <source>
        <dbReference type="ARBA" id="ARBA00022771"/>
    </source>
</evidence>
<dbReference type="Pfam" id="PF13229">
    <property type="entry name" value="Beta_helix"/>
    <property type="match status" value="1"/>
</dbReference>
<dbReference type="Proteomes" id="UP000694941">
    <property type="component" value="Unplaced"/>
</dbReference>
<dbReference type="InterPro" id="IPR011050">
    <property type="entry name" value="Pectin_lyase_fold/virulence"/>
</dbReference>
<dbReference type="PROSITE" id="PS50865">
    <property type="entry name" value="ZF_MYND_2"/>
    <property type="match status" value="1"/>
</dbReference>
<name>A0ABM1SMJ3_LIMPO</name>
<keyword evidence="8" id="KW-1185">Reference proteome</keyword>
<dbReference type="SUPFAM" id="SSF52540">
    <property type="entry name" value="P-loop containing nucleoside triphosphate hydrolases"/>
    <property type="match status" value="1"/>
</dbReference>
<dbReference type="InterPro" id="IPR002893">
    <property type="entry name" value="Znf_MYND"/>
</dbReference>
<dbReference type="Gene3D" id="2.160.20.10">
    <property type="entry name" value="Single-stranded right-handed beta-helix, Pectin lyase-like"/>
    <property type="match status" value="1"/>
</dbReference>
<evidence type="ECO:0000256" key="1">
    <source>
        <dbReference type="ARBA" id="ARBA00022723"/>
    </source>
</evidence>
<evidence type="ECO:0000259" key="7">
    <source>
        <dbReference type="PROSITE" id="PS50865"/>
    </source>
</evidence>
<reference evidence="9 10" key="1">
    <citation type="submission" date="2025-05" db="UniProtKB">
        <authorList>
            <consortium name="RefSeq"/>
        </authorList>
    </citation>
    <scope>IDENTIFICATION</scope>
    <source>
        <tissue evidence="9 10">Muscle</tissue>
    </source>
</reference>
<feature type="domain" description="MYND-type" evidence="7">
    <location>
        <begin position="1310"/>
        <end position="1348"/>
    </location>
</feature>
<dbReference type="Gene3D" id="1.25.40.10">
    <property type="entry name" value="Tetratricopeptide repeat domain"/>
    <property type="match status" value="1"/>
</dbReference>
<keyword evidence="3 6" id="KW-0802">TPR repeat</keyword>
<dbReference type="PANTHER" id="PTHR46423:SF1">
    <property type="entry name" value="RNA POLYMERASE II-ASSOCIATED PROTEIN 3"/>
    <property type="match status" value="1"/>
</dbReference>
<dbReference type="Pfam" id="PF25000">
    <property type="entry name" value="DUF7779"/>
    <property type="match status" value="1"/>
</dbReference>
<dbReference type="PANTHER" id="PTHR46423">
    <property type="entry name" value="RNA POLYMERASE II-ASSOCIATED PROTEIN 3"/>
    <property type="match status" value="1"/>
</dbReference>
<dbReference type="InterPro" id="IPR011990">
    <property type="entry name" value="TPR-like_helical_dom_sf"/>
</dbReference>
<dbReference type="RefSeq" id="XP_022244851.1">
    <property type="nucleotide sequence ID" value="XM_022389143.1"/>
</dbReference>
<proteinExistence type="predicted"/>
<dbReference type="InterPro" id="IPR019734">
    <property type="entry name" value="TPR_rpt"/>
</dbReference>
<sequence length="1481" mass="167631">MACYIGFDDTCDSSALLGIIIRVDVFPQLVKNNAKHVRTDVRNPWAHCNFTMWDMIKFQSSLQLMEQLIRSLNLPSTDEDIALGDLLKWKMNGLTFLSGSTIGLELLSSLRDETWSLAEFVITLSSGMKNEFERVHNEITCVYEDINSAVERVEKLDTLQSKQEKTIEQLVDKTIILETSQKLTTDHVMLQDNKLDNIRFQISELSDMQSSENVRVSSVEDSQKKLQKEIGVIAEQLNSLSLYRDNSRPAKLFFQPPDRIQSFIGREQELLKIYTGYNEHSNIFHIQAITGLGGSGKTTLAIEFAWLFQESYSGGVFWFSAENDTALENSLRNLAIDAQTVGRDSKDTTRLTLNWVTSIKEQWMLIVDNVDEEDLSLEVRNLLLGAWKRSSCGHILFTTRREPKDLSELIHIPESDCTDLTALSVDEGVRFMAKRTGMAISDKMEELVLELGGLPLALEQAAVHINVIQCDFKEYLNKFKKSHLKLLKKTISTTVNTMSKDRLTVRTTWQMNFDYISKQSEVENYGKAVPCVMEIAAFLYPDNIPEQVVNMGDPPVEQEDLRRVLEDPVDTKDVLGILTRFSLFQRCDNGAVRVHRLVQEVIRESITEIDHKMNILQSATRMLNRAFKKTKCPDDILRVDCNESKNRGALHLWNKLAVNACELQKHLFFFIKDNKEVKELYLNPETIRLLHEASIFHSVHQRQNEAMAAQDQMLTMATASNLAKEDFTKITTIKVPLFEKERLRVQSSMASVHSSGEIGEKFLTDEDLRELGNTAFNDGKFQEALQFYTEGIHSSIDSKVDYRLYSNRSLCYRRLGDHEKALEDADRCIEADSNHWKGHCWRAYAIANLVRLEKLPQSMKPSGMASASIASHLNPPCYHALYMQRYYPNLTFKVIKGPSEFDSEIKTWDNPFKTLLLPAGKYEFGIFFVRKSVQLVGLDKNVAVIIKNDLPLQIFDNAFIEKFISNIFIHFESVNFTCEGKSMNVNGRNVMSFYRCHMSNGKPGCENFPYCKGGHGCINSDPALCKQKSEKSSSQREFYSRVLGSPCSGECGYPGIESINGGSVFLDRCVLDRCGGGGVLCDGEGSYLKITNSIIKNMRQSGVEVRNGGILHALNNDIVDNQLHGVLIGPNGRGHILGNSIKGNKCEGILCTAESMGTIKNNLICHSGKCGISCDGGSYEITSNKIFDNWFWGIMAKTRSSCMVVNNDIFNNKCGGIRIGVNYSAVVFIDGNTIHDHPGPAVYTMPIPDFPFDFHDRYRSSDEMFNIFGIPHGDSKVFTNPPILTNRNNFLNNTSEARHPVEAVEVFAVCSFCRASLGSLKLCGKCRKASYCSKECQRSHWDHHKHMCALLRGSFSVPIRMSETTSYKKGEYVFRTFDHSLKGIMEGPPPDPKSSNRFIVKIQSGEEYYPYNPQTLLSLYDQSTKLDIQFSNSMIYHLIMECGVLGSNKLSSKKIFCWASFEENGLVLRIYTDNLPPFQNW</sequence>
<dbReference type="Pfam" id="PF13181">
    <property type="entry name" value="TPR_8"/>
    <property type="match status" value="1"/>
</dbReference>
<evidence type="ECO:0000256" key="5">
    <source>
        <dbReference type="PROSITE-ProRule" id="PRU00134"/>
    </source>
</evidence>
<protein>
    <submittedName>
        <fullName evidence="9 10">Uncharacterized protein LOC111086415</fullName>
    </submittedName>
</protein>
<evidence type="ECO:0000313" key="8">
    <source>
        <dbReference type="Proteomes" id="UP000694941"/>
    </source>
</evidence>
<accession>A0ABM1SMJ3</accession>
<dbReference type="InterPro" id="IPR006626">
    <property type="entry name" value="PbH1"/>
</dbReference>
<dbReference type="RefSeq" id="XP_022244847.1">
    <property type="nucleotide sequence ID" value="XM_022389139.1"/>
</dbReference>
<dbReference type="InterPro" id="IPR056681">
    <property type="entry name" value="DUF7779"/>
</dbReference>
<dbReference type="Gene3D" id="6.10.140.2220">
    <property type="match status" value="1"/>
</dbReference>
<evidence type="ECO:0000256" key="6">
    <source>
        <dbReference type="PROSITE-ProRule" id="PRU00339"/>
    </source>
</evidence>
<keyword evidence="1" id="KW-0479">Metal-binding</keyword>
<dbReference type="RefSeq" id="XP_022244846.1">
    <property type="nucleotide sequence ID" value="XM_022389138.1"/>
</dbReference>
<gene>
    <name evidence="9 10 11 12 13" type="primary">LOC111086415</name>
</gene>
<keyword evidence="2 5" id="KW-0863">Zinc-finger</keyword>
<evidence type="ECO:0000313" key="11">
    <source>
        <dbReference type="RefSeq" id="XP_022244848.1"/>
    </source>
</evidence>
<dbReference type="InterPro" id="IPR012334">
    <property type="entry name" value="Pectin_lyas_fold"/>
</dbReference>
<dbReference type="PROSITE" id="PS01360">
    <property type="entry name" value="ZF_MYND_1"/>
    <property type="match status" value="1"/>
</dbReference>
<dbReference type="InterPro" id="IPR027417">
    <property type="entry name" value="P-loop_NTPase"/>
</dbReference>
<keyword evidence="4" id="KW-0862">Zinc</keyword>
<dbReference type="SMART" id="SM00710">
    <property type="entry name" value="PbH1"/>
    <property type="match status" value="7"/>
</dbReference>
<dbReference type="PRINTS" id="PR00364">
    <property type="entry name" value="DISEASERSIST"/>
</dbReference>